<dbReference type="EMBL" id="CP119311">
    <property type="protein sequence ID" value="WEK34823.1"/>
    <property type="molecule type" value="Genomic_DNA"/>
</dbReference>
<evidence type="ECO:0000259" key="1">
    <source>
        <dbReference type="PROSITE" id="PS50943"/>
    </source>
</evidence>
<reference evidence="2" key="1">
    <citation type="submission" date="2023-03" db="EMBL/GenBank/DDBJ databases">
        <title>Andean soil-derived lignocellulolytic bacterial consortium as a source of novel taxa and putative plastic-active enzymes.</title>
        <authorList>
            <person name="Diaz-Garcia L."/>
            <person name="Chuvochina M."/>
            <person name="Feuerriegel G."/>
            <person name="Bunk B."/>
            <person name="Sproer C."/>
            <person name="Streit W.R."/>
            <person name="Rodriguez L.M."/>
            <person name="Overmann J."/>
            <person name="Jimenez D.J."/>
        </authorList>
    </citation>
    <scope>NUCLEOTIDE SEQUENCE</scope>
    <source>
        <strain evidence="2">MAG 7</strain>
    </source>
</reference>
<dbReference type="Proteomes" id="UP001220610">
    <property type="component" value="Chromosome"/>
</dbReference>
<dbReference type="InterPro" id="IPR001387">
    <property type="entry name" value="Cro/C1-type_HTH"/>
</dbReference>
<dbReference type="PROSITE" id="PS50943">
    <property type="entry name" value="HTH_CROC1"/>
    <property type="match status" value="1"/>
</dbReference>
<gene>
    <name evidence="2" type="ORF">P0Y53_20235</name>
</gene>
<proteinExistence type="predicted"/>
<protein>
    <recommendedName>
        <fullName evidence="1">HTH cro/C1-type domain-containing protein</fullName>
    </recommendedName>
</protein>
<name>A0AAJ5WQQ6_9BACT</name>
<dbReference type="InterPro" id="IPR053830">
    <property type="entry name" value="DUF6922"/>
</dbReference>
<dbReference type="Gene3D" id="1.10.260.40">
    <property type="entry name" value="lambda repressor-like DNA-binding domains"/>
    <property type="match status" value="1"/>
</dbReference>
<organism evidence="2 3">
    <name type="scientific">Candidatus Pseudobacter hemicellulosilyticus</name>
    <dbReference type="NCBI Taxonomy" id="3121375"/>
    <lineage>
        <taxon>Bacteria</taxon>
        <taxon>Pseudomonadati</taxon>
        <taxon>Bacteroidota</taxon>
        <taxon>Chitinophagia</taxon>
        <taxon>Chitinophagales</taxon>
        <taxon>Chitinophagaceae</taxon>
        <taxon>Pseudobacter</taxon>
    </lineage>
</organism>
<dbReference type="SUPFAM" id="SSF47413">
    <property type="entry name" value="lambda repressor-like DNA-binding domains"/>
    <property type="match status" value="1"/>
</dbReference>
<dbReference type="AlphaFoldDB" id="A0AAJ5WQQ6"/>
<accession>A0AAJ5WQQ6</accession>
<evidence type="ECO:0000313" key="3">
    <source>
        <dbReference type="Proteomes" id="UP001220610"/>
    </source>
</evidence>
<dbReference type="GO" id="GO:0003677">
    <property type="term" value="F:DNA binding"/>
    <property type="evidence" value="ECO:0007669"/>
    <property type="project" value="InterPro"/>
</dbReference>
<feature type="domain" description="HTH cro/C1-type" evidence="1">
    <location>
        <begin position="38"/>
        <end position="70"/>
    </location>
</feature>
<evidence type="ECO:0000313" key="2">
    <source>
        <dbReference type="EMBL" id="WEK34823.1"/>
    </source>
</evidence>
<dbReference type="Pfam" id="PF21956">
    <property type="entry name" value="DUF6922"/>
    <property type="match status" value="1"/>
</dbReference>
<sequence length="164" mass="18878">MESIQYLKGIHPGIVVERELKKRNMQKGPFALSIQEYPQTISAITKGKRSIPTGLALRIEKALGWEEGYLMVLQVYYEIKAEKKKQTESIKPDLKKFSKVLFWDTDISKVNWVLQKKSIINRVMERGSLSEKNEILRFYGKGEVEKVLKTKTSDNDENALLADS</sequence>
<dbReference type="InterPro" id="IPR010982">
    <property type="entry name" value="Lambda_DNA-bd_dom_sf"/>
</dbReference>